<dbReference type="EMBL" id="HBUF01365674">
    <property type="protein sequence ID" value="CAG6723435.1"/>
    <property type="molecule type" value="Transcribed_RNA"/>
</dbReference>
<evidence type="ECO:0000256" key="1">
    <source>
        <dbReference type="ARBA" id="ARBA00008889"/>
    </source>
</evidence>
<feature type="compositionally biased region" description="Low complexity" evidence="4">
    <location>
        <begin position="286"/>
        <end position="310"/>
    </location>
</feature>
<evidence type="ECO:0000256" key="4">
    <source>
        <dbReference type="SAM" id="MobiDB-lite"/>
    </source>
</evidence>
<dbReference type="AlphaFoldDB" id="A0A8D8VH15"/>
<dbReference type="EMBL" id="HBUF01365675">
    <property type="protein sequence ID" value="CAG6723436.1"/>
    <property type="molecule type" value="Transcribed_RNA"/>
</dbReference>
<evidence type="ECO:0000256" key="2">
    <source>
        <dbReference type="ARBA" id="ARBA00035707"/>
    </source>
</evidence>
<evidence type="ECO:0000256" key="3">
    <source>
        <dbReference type="ARBA" id="ARBA00035716"/>
    </source>
</evidence>
<dbReference type="PANTHER" id="PTHR11560">
    <property type="entry name" value="39S RIBOSOMAL PROTEIN L10, MITOCHONDRIAL"/>
    <property type="match status" value="1"/>
</dbReference>
<dbReference type="GO" id="GO:0005840">
    <property type="term" value="C:ribosome"/>
    <property type="evidence" value="ECO:0007669"/>
    <property type="project" value="UniProtKB-KW"/>
</dbReference>
<feature type="compositionally biased region" description="Polar residues" evidence="4">
    <location>
        <begin position="271"/>
        <end position="285"/>
    </location>
</feature>
<evidence type="ECO:0000313" key="5">
    <source>
        <dbReference type="EMBL" id="CAG6723436.1"/>
    </source>
</evidence>
<dbReference type="Gene3D" id="3.30.70.1730">
    <property type="match status" value="1"/>
</dbReference>
<organism evidence="5">
    <name type="scientific">Cacopsylla melanoneura</name>
    <dbReference type="NCBI Taxonomy" id="428564"/>
    <lineage>
        <taxon>Eukaryota</taxon>
        <taxon>Metazoa</taxon>
        <taxon>Ecdysozoa</taxon>
        <taxon>Arthropoda</taxon>
        <taxon>Hexapoda</taxon>
        <taxon>Insecta</taxon>
        <taxon>Pterygota</taxon>
        <taxon>Neoptera</taxon>
        <taxon>Paraneoptera</taxon>
        <taxon>Hemiptera</taxon>
        <taxon>Sternorrhyncha</taxon>
        <taxon>Psylloidea</taxon>
        <taxon>Psyllidae</taxon>
        <taxon>Psyllinae</taxon>
        <taxon>Cacopsylla</taxon>
    </lineage>
</organism>
<dbReference type="InterPro" id="IPR047865">
    <property type="entry name" value="Ribosomal_uL10_bac_type"/>
</dbReference>
<sequence length="372" mass="40579">MISSKQSLSFVMKRVPKPLATQDGTITLIRNFSKTNVLERRINTRRPRPWCYEKQLVLDICKPKYPPNPVFQLPSEQRCQKSASRLWLMEKKALNEENIYEKILAKEILELFEKSKMVAIVHRHSMLAETKFDVRVAFKRIGMQMRDYYGRRTIAMAVADTKYASILPLFKVSEALIFSPEVKVDALLNTMKKTPQVTLLATIVDGHLLSKTETEFYASTNLATQQALLVQTINSVPTSLTTTLNQHAQTLVGYLDQHAKSAGGSLGTAPEGSSQAADSGATVVQSKSTETSSSEGSSLAAAGEISAAETNTDSAPKEASSSEEVSKEASISESSPKAASSENSDADLKPKSQDESIDSSSSSEGDDKGKSS</sequence>
<keyword evidence="5" id="KW-0689">Ribosomal protein</keyword>
<feature type="compositionally biased region" description="Low complexity" evidence="4">
    <location>
        <begin position="317"/>
        <end position="343"/>
    </location>
</feature>
<proteinExistence type="inferred from homology"/>
<dbReference type="SUPFAM" id="SSF160369">
    <property type="entry name" value="Ribosomal protein L10-like"/>
    <property type="match status" value="1"/>
</dbReference>
<comment type="similarity">
    <text evidence="1">Belongs to the universal ribosomal protein uL10 family.</text>
</comment>
<dbReference type="InterPro" id="IPR043141">
    <property type="entry name" value="Ribosomal_uL10-like_sf"/>
</dbReference>
<protein>
    <recommendedName>
        <fullName evidence="2">Large ribosomal subunit protein uL10m</fullName>
    </recommendedName>
    <alternativeName>
        <fullName evidence="3">39S ribosomal protein L10, mitochondrial</fullName>
    </alternativeName>
</protein>
<accession>A0A8D8VH15</accession>
<reference evidence="5" key="1">
    <citation type="submission" date="2021-05" db="EMBL/GenBank/DDBJ databases">
        <authorList>
            <person name="Alioto T."/>
            <person name="Alioto T."/>
            <person name="Gomez Garrido J."/>
        </authorList>
    </citation>
    <scope>NUCLEOTIDE SEQUENCE</scope>
</reference>
<feature type="region of interest" description="Disordered" evidence="4">
    <location>
        <begin position="260"/>
        <end position="372"/>
    </location>
</feature>
<keyword evidence="5" id="KW-0687">Ribonucleoprotein</keyword>
<name>A0A8D8VH15_9HEMI</name>